<gene>
    <name evidence="2" type="ordered locus">Dalk_1581</name>
</gene>
<dbReference type="EMBL" id="CP001322">
    <property type="protein sequence ID" value="ACL03279.1"/>
    <property type="molecule type" value="Genomic_DNA"/>
</dbReference>
<dbReference type="KEGG" id="dal:Dalk_1581"/>
<dbReference type="SMART" id="SM00471">
    <property type="entry name" value="HDc"/>
    <property type="match status" value="1"/>
</dbReference>
<evidence type="ECO:0000313" key="2">
    <source>
        <dbReference type="EMBL" id="ACL03279.1"/>
    </source>
</evidence>
<organism evidence="2 3">
    <name type="scientific">Desulfatibacillum aliphaticivorans</name>
    <dbReference type="NCBI Taxonomy" id="218208"/>
    <lineage>
        <taxon>Bacteria</taxon>
        <taxon>Pseudomonadati</taxon>
        <taxon>Thermodesulfobacteriota</taxon>
        <taxon>Desulfobacteria</taxon>
        <taxon>Desulfobacterales</taxon>
        <taxon>Desulfatibacillaceae</taxon>
        <taxon>Desulfatibacillum</taxon>
    </lineage>
</organism>
<dbReference type="eggNOG" id="COG2206">
    <property type="taxonomic scope" value="Bacteria"/>
</dbReference>
<dbReference type="PROSITE" id="PS51832">
    <property type="entry name" value="HD_GYP"/>
    <property type="match status" value="1"/>
</dbReference>
<accession>B8FAI3</accession>
<feature type="domain" description="HD-GYP" evidence="1">
    <location>
        <begin position="228"/>
        <end position="418"/>
    </location>
</feature>
<dbReference type="Pfam" id="PF13487">
    <property type="entry name" value="HD_5"/>
    <property type="match status" value="1"/>
</dbReference>
<dbReference type="RefSeq" id="WP_012610713.1">
    <property type="nucleotide sequence ID" value="NC_011768.1"/>
</dbReference>
<dbReference type="AlphaFoldDB" id="B8FAI3"/>
<dbReference type="HOGENOM" id="CLU_000445_92_1_7"/>
<proteinExistence type="predicted"/>
<dbReference type="InterPro" id="IPR006675">
    <property type="entry name" value="HDIG_dom"/>
</dbReference>
<dbReference type="InterPro" id="IPR037522">
    <property type="entry name" value="HD_GYP_dom"/>
</dbReference>
<dbReference type="PANTHER" id="PTHR43155">
    <property type="entry name" value="CYCLIC DI-GMP PHOSPHODIESTERASE PA4108-RELATED"/>
    <property type="match status" value="1"/>
</dbReference>
<reference evidence="2 3" key="1">
    <citation type="journal article" date="2012" name="Environ. Microbiol.">
        <title>The genome sequence of Desulfatibacillum alkenivorans AK-01: a blueprint for anaerobic alkane oxidation.</title>
        <authorList>
            <person name="Callaghan A.V."/>
            <person name="Morris B.E."/>
            <person name="Pereira I.A."/>
            <person name="McInerney M.J."/>
            <person name="Austin R.N."/>
            <person name="Groves J.T."/>
            <person name="Kukor J.J."/>
            <person name="Suflita J.M."/>
            <person name="Young L.Y."/>
            <person name="Zylstra G.J."/>
            <person name="Wawrik B."/>
        </authorList>
    </citation>
    <scope>NUCLEOTIDE SEQUENCE [LARGE SCALE GENOMIC DNA]</scope>
    <source>
        <strain evidence="2 3">AK-01</strain>
    </source>
</reference>
<dbReference type="Proteomes" id="UP000000739">
    <property type="component" value="Chromosome"/>
</dbReference>
<dbReference type="SUPFAM" id="SSF109604">
    <property type="entry name" value="HD-domain/PDEase-like"/>
    <property type="match status" value="1"/>
</dbReference>
<dbReference type="InterPro" id="IPR003607">
    <property type="entry name" value="HD/PDEase_dom"/>
</dbReference>
<name>B8FAI3_DESAL</name>
<evidence type="ECO:0000259" key="1">
    <source>
        <dbReference type="PROSITE" id="PS51832"/>
    </source>
</evidence>
<keyword evidence="3" id="KW-1185">Reference proteome</keyword>
<evidence type="ECO:0000313" key="3">
    <source>
        <dbReference type="Proteomes" id="UP000000739"/>
    </source>
</evidence>
<protein>
    <submittedName>
        <fullName evidence="2">Metal dependent phosphohydrolase</fullName>
    </submittedName>
</protein>
<sequence>MNMNYTGMQTNQLDQMVSSFVSSIVASIRNSLIYDPNHSQVQLSITQAQEKASGIFQSLPEMIFVCIEKEILFAGRPMNKKGLHFVKLAEFMQTVGVQRLVFLPGLNADEIREFVHNATAPPPEGEDEAPINLNSTRCVRVGRLVTQARAGNKPRVSHKALVNLMVQGTLSQEEIAELEAKGQQTPGEELRELDVNFLEQARDAISQICNGTGLQKAKIRNSVMSFIHYFLKYADDLLPLKTLKDHDPLTFNHSLNVSVLCAAQAQFLDASPEVFRDAALAGLYHDFGKLRIPAKVLNKAEPLSAQEKMMISQHCLAGARILAKNRDLPRVAAIAAYEHHLHYSGKAGYPRSTRVQTPMAISQMVTLADFYDAALTDKPYRPARSIGFVLDLLQKRSGAQFDPYLVNIFSKVIHAFAR</sequence>
<dbReference type="Gene3D" id="1.10.3210.10">
    <property type="entry name" value="Hypothetical protein af1432"/>
    <property type="match status" value="1"/>
</dbReference>
<dbReference type="CDD" id="cd00077">
    <property type="entry name" value="HDc"/>
    <property type="match status" value="1"/>
</dbReference>
<dbReference type="NCBIfam" id="TIGR00277">
    <property type="entry name" value="HDIG"/>
    <property type="match status" value="1"/>
</dbReference>
<dbReference type="PANTHER" id="PTHR43155:SF2">
    <property type="entry name" value="CYCLIC DI-GMP PHOSPHODIESTERASE PA4108"/>
    <property type="match status" value="1"/>
</dbReference>